<keyword evidence="8" id="KW-1185">Reference proteome</keyword>
<dbReference type="Gene3D" id="3.40.50.150">
    <property type="entry name" value="Vaccinia Virus protein VP39"/>
    <property type="match status" value="1"/>
</dbReference>
<dbReference type="GO" id="GO:0008171">
    <property type="term" value="F:O-methyltransferase activity"/>
    <property type="evidence" value="ECO:0007669"/>
    <property type="project" value="InterPro"/>
</dbReference>
<evidence type="ECO:0000256" key="3">
    <source>
        <dbReference type="ARBA" id="ARBA00022691"/>
    </source>
</evidence>
<dbReference type="Pfam" id="PF00891">
    <property type="entry name" value="Methyltransf_2"/>
    <property type="match status" value="1"/>
</dbReference>
<dbReference type="InterPro" id="IPR036388">
    <property type="entry name" value="WH-like_DNA-bd_sf"/>
</dbReference>
<evidence type="ECO:0000259" key="6">
    <source>
        <dbReference type="Pfam" id="PF08100"/>
    </source>
</evidence>
<proteinExistence type="predicted"/>
<evidence type="ECO:0008006" key="9">
    <source>
        <dbReference type="Google" id="ProtNLM"/>
    </source>
</evidence>
<accession>A0AAE3ESD1</accession>
<evidence type="ECO:0000256" key="2">
    <source>
        <dbReference type="ARBA" id="ARBA00022679"/>
    </source>
</evidence>
<dbReference type="Gene3D" id="1.10.10.10">
    <property type="entry name" value="Winged helix-like DNA-binding domain superfamily/Winged helix DNA-binding domain"/>
    <property type="match status" value="1"/>
</dbReference>
<organism evidence="7 8">
    <name type="scientific">Cerina litoralis</name>
    <dbReference type="NCBI Taxonomy" id="2874477"/>
    <lineage>
        <taxon>Bacteria</taxon>
        <taxon>Pseudomonadati</taxon>
        <taxon>Bacteroidota</taxon>
        <taxon>Flavobacteriia</taxon>
        <taxon>Flavobacteriales</taxon>
        <taxon>Flavobacteriaceae</taxon>
        <taxon>Cerina</taxon>
    </lineage>
</organism>
<feature type="domain" description="O-methyltransferase dimerisation" evidence="6">
    <location>
        <begin position="13"/>
        <end position="88"/>
    </location>
</feature>
<dbReference type="InterPro" id="IPR001077">
    <property type="entry name" value="COMT_C"/>
</dbReference>
<feature type="active site" description="Proton acceptor" evidence="4">
    <location>
        <position position="247"/>
    </location>
</feature>
<dbReference type="SUPFAM" id="SSF46785">
    <property type="entry name" value="Winged helix' DNA-binding domain"/>
    <property type="match status" value="1"/>
</dbReference>
<protein>
    <recommendedName>
        <fullName evidence="9">Methyltransferase</fullName>
    </recommendedName>
</protein>
<keyword evidence="2" id="KW-0808">Transferase</keyword>
<dbReference type="PANTHER" id="PTHR43712">
    <property type="entry name" value="PUTATIVE (AFU_ORTHOLOGUE AFUA_4G14580)-RELATED"/>
    <property type="match status" value="1"/>
</dbReference>
<dbReference type="PIRSF" id="PIRSF005739">
    <property type="entry name" value="O-mtase"/>
    <property type="match status" value="1"/>
</dbReference>
<dbReference type="EMBL" id="JAIRBC010000001">
    <property type="protein sequence ID" value="MCG2459264.1"/>
    <property type="molecule type" value="Genomic_DNA"/>
</dbReference>
<dbReference type="InterPro" id="IPR036390">
    <property type="entry name" value="WH_DNA-bd_sf"/>
</dbReference>
<dbReference type="InterPro" id="IPR016461">
    <property type="entry name" value="COMT-like"/>
</dbReference>
<gene>
    <name evidence="7" type="ORF">K8352_00725</name>
</gene>
<dbReference type="CDD" id="cd02440">
    <property type="entry name" value="AdoMet_MTases"/>
    <property type="match status" value="1"/>
</dbReference>
<evidence type="ECO:0000256" key="4">
    <source>
        <dbReference type="PIRSR" id="PIRSR005739-1"/>
    </source>
</evidence>
<dbReference type="GO" id="GO:0046983">
    <property type="term" value="F:protein dimerization activity"/>
    <property type="evidence" value="ECO:0007669"/>
    <property type="project" value="InterPro"/>
</dbReference>
<keyword evidence="1" id="KW-0489">Methyltransferase</keyword>
<dbReference type="GO" id="GO:0032259">
    <property type="term" value="P:methylation"/>
    <property type="evidence" value="ECO:0007669"/>
    <property type="project" value="UniProtKB-KW"/>
</dbReference>
<evidence type="ECO:0000256" key="1">
    <source>
        <dbReference type="ARBA" id="ARBA00022603"/>
    </source>
</evidence>
<dbReference type="Pfam" id="PF08100">
    <property type="entry name" value="Dimerisation"/>
    <property type="match status" value="1"/>
</dbReference>
<keyword evidence="3" id="KW-0949">S-adenosyl-L-methionine</keyword>
<comment type="caution">
    <text evidence="7">The sequence shown here is derived from an EMBL/GenBank/DDBJ whole genome shotgun (WGS) entry which is preliminary data.</text>
</comment>
<feature type="domain" description="O-methyltransferase C-terminal" evidence="5">
    <location>
        <begin position="117"/>
        <end position="316"/>
    </location>
</feature>
<dbReference type="InterPro" id="IPR029063">
    <property type="entry name" value="SAM-dependent_MTases_sf"/>
</dbReference>
<dbReference type="SUPFAM" id="SSF53335">
    <property type="entry name" value="S-adenosyl-L-methionine-dependent methyltransferases"/>
    <property type="match status" value="1"/>
</dbReference>
<evidence type="ECO:0000313" key="8">
    <source>
        <dbReference type="Proteomes" id="UP001200642"/>
    </source>
</evidence>
<dbReference type="RefSeq" id="WP_317900413.1">
    <property type="nucleotide sequence ID" value="NZ_JAIRBC010000001.1"/>
</dbReference>
<dbReference type="PANTHER" id="PTHR43712:SF2">
    <property type="entry name" value="O-METHYLTRANSFERASE CICE"/>
    <property type="match status" value="1"/>
</dbReference>
<dbReference type="PROSITE" id="PS51683">
    <property type="entry name" value="SAM_OMT_II"/>
    <property type="match status" value="1"/>
</dbReference>
<sequence>MENNLPPQIAMSQMIFGYVTTKAIHVAAKLNIADLLSEHGPMDSSELERRTGAHGESIFRLLRALASNGIFKEIENGKFTLTPLAECLKENSPNSTKAMALSAGSLFYKTYNEFLFCVQNGGGGWVKALGAPPFEYLQKHPEEGKIFDRMMTDIHGSETQPMVQNYDFSVFKTVVDIGGGNGEVISAVLNKNPDTKGILFDLPEVIQRSRVNIAAGGLKERCQLVAGNFFGSVPNGGDAYILRHIVHDWSDEDAVSILTQCRKAMNPGGKVLVVEAVIPPGNDPHPFKWLDLTMLMINGKERSKEQFEEVFTSAGLKLNRIIPVTPAISIVEGTVA</sequence>
<dbReference type="InterPro" id="IPR012967">
    <property type="entry name" value="COMT_dimerisation"/>
</dbReference>
<evidence type="ECO:0000313" key="7">
    <source>
        <dbReference type="EMBL" id="MCG2459264.1"/>
    </source>
</evidence>
<reference evidence="7" key="1">
    <citation type="submission" date="2023-02" db="EMBL/GenBank/DDBJ databases">
        <title>Genome of Flavobacteriaceae gen. nov. sp. strain F89.</title>
        <authorList>
            <person name="Wang Y."/>
        </authorList>
    </citation>
    <scope>NUCLEOTIDE SEQUENCE</scope>
    <source>
        <strain evidence="7">F89</strain>
    </source>
</reference>
<name>A0AAE3ESD1_9FLAO</name>
<evidence type="ECO:0000259" key="5">
    <source>
        <dbReference type="Pfam" id="PF00891"/>
    </source>
</evidence>
<dbReference type="AlphaFoldDB" id="A0AAE3ESD1"/>
<dbReference type="Proteomes" id="UP001200642">
    <property type="component" value="Unassembled WGS sequence"/>
</dbReference>